<comment type="caution">
    <text evidence="10">The sequence shown here is derived from an EMBL/GenBank/DDBJ whole genome shotgun (WGS) entry which is preliminary data.</text>
</comment>
<feature type="signal peptide" evidence="5">
    <location>
        <begin position="1"/>
        <end position="25"/>
    </location>
</feature>
<dbReference type="Pfam" id="PF25917">
    <property type="entry name" value="BSH_RND"/>
    <property type="match status" value="1"/>
</dbReference>
<dbReference type="GO" id="GO:0046677">
    <property type="term" value="P:response to antibiotic"/>
    <property type="evidence" value="ECO:0007669"/>
    <property type="project" value="TreeGrafter"/>
</dbReference>
<sequence length="401" mass="42351">MLPDRLPGRFACLTALLLSAAPLSAQELPPPVVSVQTMTPEALPVVNELPGRVAATRTAEVRPRVGGIVTERVFEQGSRIKMGDVLYRIDKAPFAVRVASAQATLKRAEASRDNAADQMKRAAALRERRVTAGVDLENANTTLAQAEADVAIARAALQEAELNLGYTDVIAPISGIVGRALVTEGALVNAQTDIMATIQQLDPVYVDVTQSASDLFALRRAREAGQLVMDAANEARVQLIFDDGTSYPHSGKLLFSEASVDSTTGQITLRAEFPNPDGMLLPGLYVRARIEQAVRENALTIPQMAVQRDQAGQAYVYALEGEDSVVRRDVVLGQTSDNRWLVEQGLNPGDRVVVAGAQKLYPQAKVVAQPAGAGAGAEAGAEAAATPAPDAVQAAASSEKG</sequence>
<organism evidence="10 11">
    <name type="scientific">Paracoccus limosus</name>
    <dbReference type="NCBI Taxonomy" id="913252"/>
    <lineage>
        <taxon>Bacteria</taxon>
        <taxon>Pseudomonadati</taxon>
        <taxon>Pseudomonadota</taxon>
        <taxon>Alphaproteobacteria</taxon>
        <taxon>Rhodobacterales</taxon>
        <taxon>Paracoccaceae</taxon>
        <taxon>Paracoccus</taxon>
    </lineage>
</organism>
<dbReference type="GO" id="GO:0005886">
    <property type="term" value="C:plasma membrane"/>
    <property type="evidence" value="ECO:0007669"/>
    <property type="project" value="UniProtKB-SubCell"/>
</dbReference>
<dbReference type="Proteomes" id="UP000442533">
    <property type="component" value="Unassembled WGS sequence"/>
</dbReference>
<proteinExistence type="inferred from homology"/>
<dbReference type="InterPro" id="IPR058627">
    <property type="entry name" value="MdtA-like_C"/>
</dbReference>
<feature type="domain" description="Multidrug resistance protein MdtA-like C-terminal permuted SH3" evidence="9">
    <location>
        <begin position="297"/>
        <end position="359"/>
    </location>
</feature>
<accession>A0A844H893</accession>
<reference evidence="10 11" key="1">
    <citation type="submission" date="2019-11" db="EMBL/GenBank/DDBJ databases">
        <authorList>
            <person name="Dong K."/>
        </authorList>
    </citation>
    <scope>NUCLEOTIDE SEQUENCE [LARGE SCALE GENOMIC DNA]</scope>
    <source>
        <strain evidence="10 11">JCM 17370</strain>
    </source>
</reference>
<dbReference type="RefSeq" id="WP_155065079.1">
    <property type="nucleotide sequence ID" value="NZ_WMIF01000018.1"/>
</dbReference>
<dbReference type="FunFam" id="2.40.420.20:FF:000001">
    <property type="entry name" value="Efflux RND transporter periplasmic adaptor subunit"/>
    <property type="match status" value="1"/>
</dbReference>
<dbReference type="SUPFAM" id="SSF111369">
    <property type="entry name" value="HlyD-like secretion proteins"/>
    <property type="match status" value="1"/>
</dbReference>
<comment type="similarity">
    <text evidence="2">Belongs to the membrane fusion protein (MFP) (TC 8.A.1) family.</text>
</comment>
<dbReference type="NCBIfam" id="TIGR01730">
    <property type="entry name" value="RND_mfp"/>
    <property type="match status" value="1"/>
</dbReference>
<evidence type="ECO:0000313" key="11">
    <source>
        <dbReference type="Proteomes" id="UP000442533"/>
    </source>
</evidence>
<dbReference type="OrthoDB" id="9816569at2"/>
<dbReference type="InterPro" id="IPR058626">
    <property type="entry name" value="MdtA-like_b-barrel"/>
</dbReference>
<gene>
    <name evidence="10" type="ORF">GL279_13065</name>
</gene>
<keyword evidence="5" id="KW-0732">Signal</keyword>
<evidence type="ECO:0000259" key="9">
    <source>
        <dbReference type="Pfam" id="PF25967"/>
    </source>
</evidence>
<evidence type="ECO:0000259" key="7">
    <source>
        <dbReference type="Pfam" id="PF25917"/>
    </source>
</evidence>
<dbReference type="Pfam" id="PF25944">
    <property type="entry name" value="Beta-barrel_RND"/>
    <property type="match status" value="1"/>
</dbReference>
<dbReference type="Gene3D" id="2.40.50.100">
    <property type="match status" value="1"/>
</dbReference>
<evidence type="ECO:0000256" key="2">
    <source>
        <dbReference type="ARBA" id="ARBA00009477"/>
    </source>
</evidence>
<evidence type="ECO:0000259" key="8">
    <source>
        <dbReference type="Pfam" id="PF25944"/>
    </source>
</evidence>
<evidence type="ECO:0000256" key="5">
    <source>
        <dbReference type="SAM" id="SignalP"/>
    </source>
</evidence>
<evidence type="ECO:0000256" key="3">
    <source>
        <dbReference type="SAM" id="Coils"/>
    </source>
</evidence>
<feature type="region of interest" description="Disordered" evidence="4">
    <location>
        <begin position="376"/>
        <end position="401"/>
    </location>
</feature>
<dbReference type="PANTHER" id="PTHR30158:SF3">
    <property type="entry name" value="MULTIDRUG EFFLUX PUMP SUBUNIT ACRA-RELATED"/>
    <property type="match status" value="1"/>
</dbReference>
<dbReference type="InterPro" id="IPR058624">
    <property type="entry name" value="MdtA-like_HH"/>
</dbReference>
<dbReference type="Gene3D" id="2.40.30.170">
    <property type="match status" value="1"/>
</dbReference>
<dbReference type="GO" id="GO:0022857">
    <property type="term" value="F:transmembrane transporter activity"/>
    <property type="evidence" value="ECO:0007669"/>
    <property type="project" value="InterPro"/>
</dbReference>
<dbReference type="InterPro" id="IPR058625">
    <property type="entry name" value="MdtA-like_BSH"/>
</dbReference>
<keyword evidence="11" id="KW-1185">Reference proteome</keyword>
<feature type="coiled-coil region" evidence="3">
    <location>
        <begin position="98"/>
        <end position="163"/>
    </location>
</feature>
<evidence type="ECO:0000313" key="10">
    <source>
        <dbReference type="EMBL" id="MTH35531.1"/>
    </source>
</evidence>
<dbReference type="Gene3D" id="2.40.420.20">
    <property type="match status" value="1"/>
</dbReference>
<protein>
    <submittedName>
        <fullName evidence="10">Efflux RND transporter periplasmic adaptor subunit</fullName>
    </submittedName>
</protein>
<feature type="chain" id="PRO_5032678530" evidence="5">
    <location>
        <begin position="26"/>
        <end position="401"/>
    </location>
</feature>
<evidence type="ECO:0000256" key="4">
    <source>
        <dbReference type="SAM" id="MobiDB-lite"/>
    </source>
</evidence>
<dbReference type="Pfam" id="PF25876">
    <property type="entry name" value="HH_MFP_RND"/>
    <property type="match status" value="1"/>
</dbReference>
<evidence type="ECO:0000259" key="6">
    <source>
        <dbReference type="Pfam" id="PF25876"/>
    </source>
</evidence>
<keyword evidence="3" id="KW-0175">Coiled coil</keyword>
<feature type="domain" description="Multidrug resistance protein MdtA-like beta-barrel" evidence="8">
    <location>
        <begin position="203"/>
        <end position="292"/>
    </location>
</feature>
<evidence type="ECO:0000256" key="1">
    <source>
        <dbReference type="ARBA" id="ARBA00004196"/>
    </source>
</evidence>
<name>A0A844H893_9RHOB</name>
<dbReference type="Gene3D" id="1.10.287.470">
    <property type="entry name" value="Helix hairpin bin"/>
    <property type="match status" value="1"/>
</dbReference>
<dbReference type="Pfam" id="PF25967">
    <property type="entry name" value="RND-MFP_C"/>
    <property type="match status" value="1"/>
</dbReference>
<feature type="domain" description="Multidrug resistance protein MdtA-like barrel-sandwich hybrid" evidence="7">
    <location>
        <begin position="57"/>
        <end position="199"/>
    </location>
</feature>
<dbReference type="PANTHER" id="PTHR30158">
    <property type="entry name" value="ACRA/E-RELATED COMPONENT OF DRUG EFFLUX TRANSPORTER"/>
    <property type="match status" value="1"/>
</dbReference>
<dbReference type="InterPro" id="IPR006143">
    <property type="entry name" value="RND_pump_MFP"/>
</dbReference>
<dbReference type="EMBL" id="WMIF01000018">
    <property type="protein sequence ID" value="MTH35531.1"/>
    <property type="molecule type" value="Genomic_DNA"/>
</dbReference>
<feature type="domain" description="Multidrug resistance protein MdtA-like alpha-helical hairpin" evidence="6">
    <location>
        <begin position="99"/>
        <end position="167"/>
    </location>
</feature>
<comment type="subcellular location">
    <subcellularLocation>
        <location evidence="1">Cell envelope</location>
    </subcellularLocation>
</comment>
<dbReference type="AlphaFoldDB" id="A0A844H893"/>